<evidence type="ECO:0000256" key="3">
    <source>
        <dbReference type="ARBA" id="ARBA00038502"/>
    </source>
</evidence>
<dbReference type="GO" id="GO:0005737">
    <property type="term" value="C:cytoplasm"/>
    <property type="evidence" value="ECO:0007669"/>
    <property type="project" value="TreeGrafter"/>
</dbReference>
<dbReference type="AlphaFoldDB" id="A0A1G6CS21"/>
<gene>
    <name evidence="5" type="ORF">SAMN02910417_02618</name>
</gene>
<dbReference type="InterPro" id="IPR000182">
    <property type="entry name" value="GNAT_dom"/>
</dbReference>
<dbReference type="PANTHER" id="PTHR43792">
    <property type="entry name" value="GNAT FAMILY, PUTATIVE (AFU_ORTHOLOGUE AFUA_3G00765)-RELATED-RELATED"/>
    <property type="match status" value="1"/>
</dbReference>
<protein>
    <submittedName>
        <fullName evidence="5">Ribosomal-protein-alanine N-acetyltransferase</fullName>
    </submittedName>
</protein>
<keyword evidence="2" id="KW-0012">Acyltransferase</keyword>
<dbReference type="Gene3D" id="3.40.630.30">
    <property type="match status" value="1"/>
</dbReference>
<dbReference type="PANTHER" id="PTHR43792:SF8">
    <property type="entry name" value="[RIBOSOMAL PROTEIN US5]-ALANINE N-ACETYLTRANSFERASE"/>
    <property type="match status" value="1"/>
</dbReference>
<evidence type="ECO:0000313" key="6">
    <source>
        <dbReference type="Proteomes" id="UP000199228"/>
    </source>
</evidence>
<dbReference type="STRING" id="1732.SAMN02910417_02618"/>
<dbReference type="InterPro" id="IPR016181">
    <property type="entry name" value="Acyl_CoA_acyltransferase"/>
</dbReference>
<dbReference type="InterPro" id="IPR051531">
    <property type="entry name" value="N-acetyltransferase"/>
</dbReference>
<reference evidence="5 6" key="1">
    <citation type="submission" date="2016-10" db="EMBL/GenBank/DDBJ databases">
        <authorList>
            <person name="de Groot N.N."/>
        </authorList>
    </citation>
    <scope>NUCLEOTIDE SEQUENCE [LARGE SCALE GENOMIC DNA]</scope>
    <source>
        <strain evidence="5 6">DSM 3217</strain>
    </source>
</reference>
<keyword evidence="1 5" id="KW-0808">Transferase</keyword>
<dbReference type="Pfam" id="PF13302">
    <property type="entry name" value="Acetyltransf_3"/>
    <property type="match status" value="1"/>
</dbReference>
<evidence type="ECO:0000256" key="2">
    <source>
        <dbReference type="ARBA" id="ARBA00023315"/>
    </source>
</evidence>
<dbReference type="Proteomes" id="UP000199228">
    <property type="component" value="Unassembled WGS sequence"/>
</dbReference>
<dbReference type="PROSITE" id="PS51186">
    <property type="entry name" value="GNAT"/>
    <property type="match status" value="1"/>
</dbReference>
<organism evidence="5 6">
    <name type="scientific">Eubacterium oxidoreducens</name>
    <dbReference type="NCBI Taxonomy" id="1732"/>
    <lineage>
        <taxon>Bacteria</taxon>
        <taxon>Bacillati</taxon>
        <taxon>Bacillota</taxon>
        <taxon>Clostridia</taxon>
        <taxon>Eubacteriales</taxon>
        <taxon>Eubacteriaceae</taxon>
        <taxon>Eubacterium</taxon>
    </lineage>
</organism>
<sequence>MNFYYETDRLIIKILDESHATQVLRFLHNNRDIFEPYEPSRPYNFYTINYQKSMLRTEFNLATKLAFVRFWIFPKSNPSKIIGTSSFHNIRKSSFMSLEIGYKFDKYYQKQGYATEAIRFLCDVAFHEMNFHRIEAYVLPDNDNSKRLLDRLGFRNEGLCFSCAKICNEWKDHIRYSLICPSN</sequence>
<dbReference type="EMBL" id="FMXR01000026">
    <property type="protein sequence ID" value="SDB35555.1"/>
    <property type="molecule type" value="Genomic_DNA"/>
</dbReference>
<keyword evidence="6" id="KW-1185">Reference proteome</keyword>
<comment type="similarity">
    <text evidence="3">Belongs to the acetyltransferase family. RimJ subfamily.</text>
</comment>
<feature type="domain" description="N-acetyltransferase" evidence="4">
    <location>
        <begin position="10"/>
        <end position="181"/>
    </location>
</feature>
<accession>A0A1G6CS21</accession>
<evidence type="ECO:0000256" key="1">
    <source>
        <dbReference type="ARBA" id="ARBA00022679"/>
    </source>
</evidence>
<evidence type="ECO:0000259" key="4">
    <source>
        <dbReference type="PROSITE" id="PS51186"/>
    </source>
</evidence>
<dbReference type="GO" id="GO:0008999">
    <property type="term" value="F:protein-N-terminal-alanine acetyltransferase activity"/>
    <property type="evidence" value="ECO:0007669"/>
    <property type="project" value="TreeGrafter"/>
</dbReference>
<dbReference type="RefSeq" id="WP_090174795.1">
    <property type="nucleotide sequence ID" value="NZ_FMXR01000026.1"/>
</dbReference>
<evidence type="ECO:0000313" key="5">
    <source>
        <dbReference type="EMBL" id="SDB35555.1"/>
    </source>
</evidence>
<dbReference type="OrthoDB" id="9795206at2"/>
<dbReference type="SUPFAM" id="SSF55729">
    <property type="entry name" value="Acyl-CoA N-acyltransferases (Nat)"/>
    <property type="match status" value="1"/>
</dbReference>
<proteinExistence type="inferred from homology"/>
<name>A0A1G6CS21_EUBOX</name>